<evidence type="ECO:0000313" key="4">
    <source>
        <dbReference type="EMBL" id="KYM82717.1"/>
    </source>
</evidence>
<dbReference type="InterPro" id="IPR001283">
    <property type="entry name" value="CRISP-related"/>
</dbReference>
<dbReference type="InterPro" id="IPR018244">
    <property type="entry name" value="Allrgn_V5/Tpx1_CS"/>
</dbReference>
<dbReference type="AlphaFoldDB" id="A0A195BEV4"/>
<feature type="domain" description="SCP" evidence="3">
    <location>
        <begin position="73"/>
        <end position="197"/>
    </location>
</feature>
<sequence>MQSFSRNGGLYYHMQHRLHNMHLVCPLFGMVRARKNRGLQTIQVNTFVELTGNRKEKIYRKYVQIIITVDRGTSQSVILLCHRFSLRRGSSGVLSNIMQTWVSQCNYNHDACRDIDTYRFIHSQNNFIEGIWYDKVKKFDANRVKQPFEMQVETDNYTQIVWAKTTEIGCGFTRYKNNQWNTNYLVCNYDPAGNIRNESTYEIAN</sequence>
<dbReference type="PROSITE" id="PS01010">
    <property type="entry name" value="CRISP_2"/>
    <property type="match status" value="1"/>
</dbReference>
<dbReference type="SUPFAM" id="SSF55797">
    <property type="entry name" value="PR-1-like"/>
    <property type="match status" value="1"/>
</dbReference>
<name>A0A195BEV4_9HYME</name>
<dbReference type="PRINTS" id="PR00837">
    <property type="entry name" value="V5TPXLIKE"/>
</dbReference>
<reference evidence="4 5" key="1">
    <citation type="submission" date="2015-09" db="EMBL/GenBank/DDBJ databases">
        <title>Atta colombica WGS genome.</title>
        <authorList>
            <person name="Nygaard S."/>
            <person name="Hu H."/>
            <person name="Boomsma J."/>
            <person name="Zhang G."/>
        </authorList>
    </citation>
    <scope>NUCLEOTIDE SEQUENCE [LARGE SCALE GENOMIC DNA]</scope>
    <source>
        <strain evidence="4">Treedump-2</strain>
        <tissue evidence="4">Whole body</tissue>
    </source>
</reference>
<protein>
    <submittedName>
        <fullName evidence="4">Venom allergen 5</fullName>
    </submittedName>
</protein>
<comment type="subcellular location">
    <subcellularLocation>
        <location evidence="1">Secreted</location>
    </subcellularLocation>
</comment>
<accession>A0A195BEV4</accession>
<dbReference type="Proteomes" id="UP000078540">
    <property type="component" value="Unassembled WGS sequence"/>
</dbReference>
<proteinExistence type="predicted"/>
<dbReference type="InterPro" id="IPR014044">
    <property type="entry name" value="CAP_dom"/>
</dbReference>
<dbReference type="CDD" id="cd05380">
    <property type="entry name" value="CAP_euk"/>
    <property type="match status" value="1"/>
</dbReference>
<dbReference type="STRING" id="520822.A0A195BEV4"/>
<gene>
    <name evidence="4" type="ORF">ALC53_06892</name>
</gene>
<dbReference type="Pfam" id="PF00188">
    <property type="entry name" value="CAP"/>
    <property type="match status" value="1"/>
</dbReference>
<evidence type="ECO:0000259" key="3">
    <source>
        <dbReference type="SMART" id="SM00198"/>
    </source>
</evidence>
<dbReference type="PANTHER" id="PTHR10334">
    <property type="entry name" value="CYSTEINE-RICH SECRETORY PROTEIN-RELATED"/>
    <property type="match status" value="1"/>
</dbReference>
<organism evidence="4 5">
    <name type="scientific">Atta colombica</name>
    <dbReference type="NCBI Taxonomy" id="520822"/>
    <lineage>
        <taxon>Eukaryota</taxon>
        <taxon>Metazoa</taxon>
        <taxon>Ecdysozoa</taxon>
        <taxon>Arthropoda</taxon>
        <taxon>Hexapoda</taxon>
        <taxon>Insecta</taxon>
        <taxon>Pterygota</taxon>
        <taxon>Neoptera</taxon>
        <taxon>Endopterygota</taxon>
        <taxon>Hymenoptera</taxon>
        <taxon>Apocrita</taxon>
        <taxon>Aculeata</taxon>
        <taxon>Formicoidea</taxon>
        <taxon>Formicidae</taxon>
        <taxon>Myrmicinae</taxon>
        <taxon>Atta</taxon>
    </lineage>
</organism>
<keyword evidence="5" id="KW-1185">Reference proteome</keyword>
<dbReference type="SMART" id="SM00198">
    <property type="entry name" value="SCP"/>
    <property type="match status" value="1"/>
</dbReference>
<evidence type="ECO:0000313" key="5">
    <source>
        <dbReference type="Proteomes" id="UP000078540"/>
    </source>
</evidence>
<evidence type="ECO:0000256" key="2">
    <source>
        <dbReference type="ARBA" id="ARBA00022525"/>
    </source>
</evidence>
<dbReference type="Gene3D" id="3.40.33.10">
    <property type="entry name" value="CAP"/>
    <property type="match status" value="1"/>
</dbReference>
<evidence type="ECO:0000256" key="1">
    <source>
        <dbReference type="ARBA" id="ARBA00004613"/>
    </source>
</evidence>
<dbReference type="GO" id="GO:0005576">
    <property type="term" value="C:extracellular region"/>
    <property type="evidence" value="ECO:0007669"/>
    <property type="project" value="UniProtKB-SubCell"/>
</dbReference>
<keyword evidence="2" id="KW-0964">Secreted</keyword>
<dbReference type="InterPro" id="IPR035940">
    <property type="entry name" value="CAP_sf"/>
</dbReference>
<dbReference type="EMBL" id="KQ976509">
    <property type="protein sequence ID" value="KYM82717.1"/>
    <property type="molecule type" value="Genomic_DNA"/>
</dbReference>